<gene>
    <name evidence="2" type="ORF">K7432_013097</name>
</gene>
<feature type="signal peptide" evidence="1">
    <location>
        <begin position="1"/>
        <end position="22"/>
    </location>
</feature>
<name>A0ABR2WJR4_9FUNG</name>
<evidence type="ECO:0000313" key="2">
    <source>
        <dbReference type="EMBL" id="KAK9761764.1"/>
    </source>
</evidence>
<comment type="caution">
    <text evidence="2">The sequence shown here is derived from an EMBL/GenBank/DDBJ whole genome shotgun (WGS) entry which is preliminary data.</text>
</comment>
<feature type="chain" id="PRO_5046971910" evidence="1">
    <location>
        <begin position="23"/>
        <end position="62"/>
    </location>
</feature>
<keyword evidence="1" id="KW-0732">Signal</keyword>
<organism evidence="2 3">
    <name type="scientific">Basidiobolus ranarum</name>
    <dbReference type="NCBI Taxonomy" id="34480"/>
    <lineage>
        <taxon>Eukaryota</taxon>
        <taxon>Fungi</taxon>
        <taxon>Fungi incertae sedis</taxon>
        <taxon>Zoopagomycota</taxon>
        <taxon>Entomophthoromycotina</taxon>
        <taxon>Basidiobolomycetes</taxon>
        <taxon>Basidiobolales</taxon>
        <taxon>Basidiobolaceae</taxon>
        <taxon>Basidiobolus</taxon>
    </lineage>
</organism>
<evidence type="ECO:0000256" key="1">
    <source>
        <dbReference type="SAM" id="SignalP"/>
    </source>
</evidence>
<protein>
    <submittedName>
        <fullName evidence="2">Uncharacterized protein</fullName>
    </submittedName>
</protein>
<reference evidence="2 3" key="1">
    <citation type="submission" date="2023-04" db="EMBL/GenBank/DDBJ databases">
        <title>Genome of Basidiobolus ranarum AG-B5.</title>
        <authorList>
            <person name="Stajich J.E."/>
            <person name="Carter-House D."/>
            <person name="Gryganskyi A."/>
        </authorList>
    </citation>
    <scope>NUCLEOTIDE SEQUENCE [LARGE SCALE GENOMIC DNA]</scope>
    <source>
        <strain evidence="2 3">AG-B5</strain>
    </source>
</reference>
<accession>A0ABR2WJR4</accession>
<dbReference type="Proteomes" id="UP001479436">
    <property type="component" value="Unassembled WGS sequence"/>
</dbReference>
<dbReference type="EMBL" id="JASJQH010001230">
    <property type="protein sequence ID" value="KAK9761764.1"/>
    <property type="molecule type" value="Genomic_DNA"/>
</dbReference>
<sequence length="62" mass="6374">MKLSVAALLLTAFAMVTLTAEANPVPAEAEVSSSSGNIEARGCCQWYGCGSDGNKCCSWGIC</sequence>
<keyword evidence="3" id="KW-1185">Reference proteome</keyword>
<evidence type="ECO:0000313" key="3">
    <source>
        <dbReference type="Proteomes" id="UP001479436"/>
    </source>
</evidence>
<proteinExistence type="predicted"/>